<dbReference type="SUPFAM" id="SSF101912">
    <property type="entry name" value="Sema domain"/>
    <property type="match status" value="1"/>
</dbReference>
<evidence type="ECO:0000256" key="6">
    <source>
        <dbReference type="ARBA" id="ARBA00022737"/>
    </source>
</evidence>
<evidence type="ECO:0000256" key="2">
    <source>
        <dbReference type="ARBA" id="ARBA00010297"/>
    </source>
</evidence>
<dbReference type="GO" id="GO:0007399">
    <property type="term" value="P:nervous system development"/>
    <property type="evidence" value="ECO:0007669"/>
    <property type="project" value="UniProtKB-KW"/>
</dbReference>
<evidence type="ECO:0000256" key="3">
    <source>
        <dbReference type="ARBA" id="ARBA00022475"/>
    </source>
</evidence>
<keyword evidence="11" id="KW-1015">Disulfide bond</keyword>
<keyword evidence="9 15" id="KW-1133">Transmembrane helix</keyword>
<feature type="domain" description="Sema" evidence="17">
    <location>
        <begin position="9"/>
        <end position="483"/>
    </location>
</feature>
<dbReference type="FunFam" id="2.130.10.10:FF:000451">
    <property type="entry name" value="Plexin A4, B"/>
    <property type="match status" value="1"/>
</dbReference>
<dbReference type="GO" id="GO:0048468">
    <property type="term" value="P:cell development"/>
    <property type="evidence" value="ECO:0007669"/>
    <property type="project" value="UniProtKB-ARBA"/>
</dbReference>
<dbReference type="InterPro" id="IPR014756">
    <property type="entry name" value="Ig_E-set"/>
</dbReference>
<evidence type="ECO:0000256" key="13">
    <source>
        <dbReference type="ARBA" id="ARBA00023180"/>
    </source>
</evidence>
<dbReference type="Pfam" id="PF18020">
    <property type="entry name" value="TIG_2"/>
    <property type="match status" value="1"/>
</dbReference>
<evidence type="ECO:0000256" key="7">
    <source>
        <dbReference type="ARBA" id="ARBA00022782"/>
    </source>
</evidence>
<dbReference type="PANTHER" id="PTHR22625">
    <property type="entry name" value="PLEXIN"/>
    <property type="match status" value="1"/>
</dbReference>
<sequence length="1885" mass="211069">MWWSAFLVLLAASFGAGASNSAQDVVRTFSSENGAGSGRFNHLVVNKVTGQIYVGAVNQLYQLTQDLEMVQSEMTGPQDDSTECSVMYCPNTAVKRPTDNHNKALVIDYTTTRLITCGSIQQGTCTVRSLQNISDIVQNVREAVVANNAKASTFAFIAPGPPKPPSTHVMYVGVTFTGNSPYRSEVPSIASRSLDPDRMFQIADVAVTTGTRMFVNNLARERYIINYVYGFESVGFSYFLTTQLRSNIGNSPYISKLVRICHDDPNYYSYTEIPITCNSNSGKQYNLVQAGFVGKPGSDLAKDLGIGVMDDVLFAVFAESVNNSNHSNSSSALCVYSLHSIRQNFMKTTEACFLGKGNKGLAFAHGGIRPCVKTNDPINEDFCGSKENHPLGGKQPIKSKSVLNLDVRATAVAATSTGDYTVVFIGTENGHLKKVVVKNSSNASEYEDVTIDEGATVIADLHMDLNEEHLYVMTERRISKLLQECEVFKTCMECRRDPYCGWCTLEDKCTNLSICRKATIRDHFSWVSLEGGSCNGITSVTPDNTKKLFLITVETISEIPLNTYFFCIFTFPNEIVSLLGSIKNGTNQITCQVPDEEKLLCTSGQNKTTAKLTLRMRDERFLSTATSVQFNCKAIIPTIIVIVDCKSYQNCTQCTSSAGSKCSWYHSDQYCATIVKQDNNSISDSSYCPRIIKTFNSSSSEILVAADTLRSIEIPINRSSYAGTRFFSDTPFACSFNIEGTRKPVNAQFSTLNANVITCNPMKFSYMSRLSNINASLTVSWVGYDGFRKPLDNPDNVYVNIYRCRDFANNCGHCLNLNEKYGCGWCQSSNSCEISERCDQTGSWIDRTRICPNPKITSFEPKSGPLEGGTNVTIHGINLGKTFDDIEDGVRVAGITCHPYPNLYQPSTQIVCQMGPFKTVEAIVSENMTGPVTVHIGENCVQSKDKYQFVDPVIRSIYPLQGPRSGGTILHITGAHMNAGSRIEAFIDELPCRIISVEPELAHCVTSASDRQRMGKLMMKFDKGSRTFEGSLYEYVDDPTIESVESGIQSGQGVKFPKGTPAGGTNINVVGKNLLYIKQPLIYVVYKGKRYVSGCEVMSNNYMKCTAPTITGTSGPINEEHPEQVEYGFEMDNVTSVQNLSRKLNSPYLLYPDPIYEPFGEEIKYYKNDYLTINGQHLDRASQESDVIVRIGIGYCNVTSVSRLQLTCRPPAEQPLNSLSDDEEEGSAELPDVTVIVGNNLKFYIGKLSYSQPAALNSPLTKTALYGGIAIITILFLVFIAFLVAYRRKSTENTRVLKNMQEQMDILELRVAAECKEAFAELQTEITDLTGDLTTGGIPFLDYRTYAMMILFPNSEHHAVLQFERPELLHKEKGLRLFGQLIMNKTFLLLFIRTLESNRYFSMRDRVNVASLIMLVLQTKMEYCTDILKTLLAQLIDKFMKEKSNPYLLLRQTESVAEKMLSSWFTFLLYRFIREHAGKPLYLLFRAMKQHLDKGPVDAITGEARYSLSESKVICNAIEFKPMTVSMNIDSITNAIEVKVLDCDTISQVKEKTLDTIYRATSYSKRPTKIDDYDIKLKSSGTVLSDFDKTTREIGGWKKMNTLKHYKVPDGACLNLVFKYKHSQSQSTQQMEQGKSSPIKERADFAKKWHIVKRNANDNDQKREEISYKMVSEIYLMRLMATKGTLQKFVDDLFETIFSTEHRSSALSFSIKYMFDFLDEQGTKHRITDPDVVHIWKTNALPLRFWVNLIKNPNFLLDIQTSSITVDSCLSGVAQALVSACSTSDHKLSEHSPSSSFIFAREIPGYKDMINKYYSEIKSLQKIEDQDMNAMLAEESQIDKSQFNTNWALHELYTYVTKYNEQLTVALDEDLAQMLEEVHSMMKAE</sequence>
<dbReference type="CDD" id="cd12790">
    <property type="entry name" value="RasGAP_plexin_A"/>
    <property type="match status" value="1"/>
</dbReference>
<dbReference type="Pfam" id="PF01833">
    <property type="entry name" value="TIG"/>
    <property type="match status" value="3"/>
</dbReference>
<evidence type="ECO:0000256" key="1">
    <source>
        <dbReference type="ARBA" id="ARBA00004251"/>
    </source>
</evidence>
<name>A0A8D8QE28_9HEMI</name>
<keyword evidence="3" id="KW-1003">Cell membrane</keyword>
<dbReference type="InterPro" id="IPR001627">
    <property type="entry name" value="Semap_dom"/>
</dbReference>
<dbReference type="Pfam" id="PF08337">
    <property type="entry name" value="Plexin_cytopl"/>
    <property type="match status" value="1"/>
</dbReference>
<organism evidence="18">
    <name type="scientific">Cacopsylla melanoneura</name>
    <dbReference type="NCBI Taxonomy" id="428564"/>
    <lineage>
        <taxon>Eukaryota</taxon>
        <taxon>Metazoa</taxon>
        <taxon>Ecdysozoa</taxon>
        <taxon>Arthropoda</taxon>
        <taxon>Hexapoda</taxon>
        <taxon>Insecta</taxon>
        <taxon>Pterygota</taxon>
        <taxon>Neoptera</taxon>
        <taxon>Paraneoptera</taxon>
        <taxon>Hemiptera</taxon>
        <taxon>Sternorrhyncha</taxon>
        <taxon>Psylloidea</taxon>
        <taxon>Psyllidae</taxon>
        <taxon>Psyllinae</taxon>
        <taxon>Cacopsylla</taxon>
    </lineage>
</organism>
<dbReference type="InterPro" id="IPR013548">
    <property type="entry name" value="Plexin_cytoplasmic_RasGAP_dom"/>
</dbReference>
<dbReference type="FunFam" id="2.60.40.10:FF:000320">
    <property type="entry name" value="Plexin A1"/>
    <property type="match status" value="1"/>
</dbReference>
<keyword evidence="8" id="KW-0524">Neurogenesis</keyword>
<dbReference type="InterPro" id="IPR031148">
    <property type="entry name" value="Plexin"/>
</dbReference>
<dbReference type="PROSITE" id="PS51004">
    <property type="entry name" value="SEMA"/>
    <property type="match status" value="1"/>
</dbReference>
<dbReference type="GO" id="GO:0030334">
    <property type="term" value="P:regulation of cell migration"/>
    <property type="evidence" value="ECO:0007669"/>
    <property type="project" value="TreeGrafter"/>
</dbReference>
<evidence type="ECO:0000256" key="5">
    <source>
        <dbReference type="ARBA" id="ARBA00022729"/>
    </source>
</evidence>
<dbReference type="SUPFAM" id="SSF103575">
    <property type="entry name" value="Plexin repeat"/>
    <property type="match status" value="1"/>
</dbReference>
<evidence type="ECO:0000259" key="17">
    <source>
        <dbReference type="PROSITE" id="PS51004"/>
    </source>
</evidence>
<dbReference type="InterPro" id="IPR036352">
    <property type="entry name" value="Semap_dom_sf"/>
</dbReference>
<evidence type="ECO:0000256" key="8">
    <source>
        <dbReference type="ARBA" id="ARBA00022902"/>
    </source>
</evidence>
<dbReference type="CDD" id="cd11236">
    <property type="entry name" value="Sema_plexin_like"/>
    <property type="match status" value="1"/>
</dbReference>
<protein>
    <submittedName>
        <fullName evidence="18">Plexin-A4</fullName>
    </submittedName>
</protein>
<dbReference type="GO" id="GO:0005886">
    <property type="term" value="C:plasma membrane"/>
    <property type="evidence" value="ECO:0007669"/>
    <property type="project" value="UniProtKB-SubCell"/>
</dbReference>
<dbReference type="SMART" id="SM00423">
    <property type="entry name" value="PSI"/>
    <property type="match status" value="3"/>
</dbReference>
<dbReference type="Gene3D" id="2.130.10.10">
    <property type="entry name" value="YVTN repeat-like/Quinoprotein amine dehydrogenase"/>
    <property type="match status" value="1"/>
</dbReference>
<evidence type="ECO:0000313" key="18">
    <source>
        <dbReference type="EMBL" id="CAG6629835.1"/>
    </source>
</evidence>
<evidence type="ECO:0000256" key="15">
    <source>
        <dbReference type="SAM" id="Phobius"/>
    </source>
</evidence>
<dbReference type="InterPro" id="IPR002165">
    <property type="entry name" value="Plexin_repeat"/>
</dbReference>
<comment type="caution">
    <text evidence="14">Lacks conserved residue(s) required for the propagation of feature annotation.</text>
</comment>
<proteinExistence type="inferred from homology"/>
<dbReference type="SMART" id="SM00429">
    <property type="entry name" value="IPT"/>
    <property type="match status" value="3"/>
</dbReference>
<evidence type="ECO:0000256" key="12">
    <source>
        <dbReference type="ARBA" id="ARBA00023170"/>
    </source>
</evidence>
<feature type="chain" id="PRO_5034151130" evidence="16">
    <location>
        <begin position="19"/>
        <end position="1885"/>
    </location>
</feature>
<dbReference type="FunFam" id="1.10.506.10:FF:000027">
    <property type="entry name" value="Plexin A, isoform B"/>
    <property type="match status" value="1"/>
</dbReference>
<dbReference type="GO" id="GO:0017154">
    <property type="term" value="F:semaphorin receptor activity"/>
    <property type="evidence" value="ECO:0007669"/>
    <property type="project" value="InterPro"/>
</dbReference>
<dbReference type="InterPro" id="IPR015943">
    <property type="entry name" value="WD40/YVTN_repeat-like_dom_sf"/>
</dbReference>
<dbReference type="Gene3D" id="2.60.40.10">
    <property type="entry name" value="Immunoglobulins"/>
    <property type="match status" value="3"/>
</dbReference>
<comment type="similarity">
    <text evidence="2">Belongs to the plexin family.</text>
</comment>
<dbReference type="CDD" id="cd01180">
    <property type="entry name" value="IPT_plexin_repeat1"/>
    <property type="match status" value="1"/>
</dbReference>
<dbReference type="GO" id="GO:0002116">
    <property type="term" value="C:semaphorin receptor complex"/>
    <property type="evidence" value="ECO:0007669"/>
    <property type="project" value="TreeGrafter"/>
</dbReference>
<keyword evidence="7" id="KW-0221">Differentiation</keyword>
<keyword evidence="4 15" id="KW-0812">Transmembrane</keyword>
<keyword evidence="10 15" id="KW-0472">Membrane</keyword>
<keyword evidence="5 16" id="KW-0732">Signal</keyword>
<feature type="signal peptide" evidence="16">
    <location>
        <begin position="1"/>
        <end position="18"/>
    </location>
</feature>
<evidence type="ECO:0000256" key="16">
    <source>
        <dbReference type="SAM" id="SignalP"/>
    </source>
</evidence>
<evidence type="ECO:0000256" key="10">
    <source>
        <dbReference type="ARBA" id="ARBA00023136"/>
    </source>
</evidence>
<feature type="transmembrane region" description="Helical" evidence="15">
    <location>
        <begin position="1375"/>
        <end position="1395"/>
    </location>
</feature>
<dbReference type="PANTHER" id="PTHR22625:SF70">
    <property type="entry name" value="PLEXIN A, ISOFORM A"/>
    <property type="match status" value="1"/>
</dbReference>
<reference evidence="18" key="1">
    <citation type="submission" date="2021-05" db="EMBL/GenBank/DDBJ databases">
        <authorList>
            <person name="Alioto T."/>
            <person name="Alioto T."/>
            <person name="Gomez Garrido J."/>
        </authorList>
    </citation>
    <scope>NUCLEOTIDE SEQUENCE</scope>
</reference>
<dbReference type="InterPro" id="IPR046800">
    <property type="entry name" value="Plexin_RBD"/>
</dbReference>
<dbReference type="InterPro" id="IPR013783">
    <property type="entry name" value="Ig-like_fold"/>
</dbReference>
<accession>A0A8D8QE28</accession>
<dbReference type="Pfam" id="PF01403">
    <property type="entry name" value="Sema"/>
    <property type="match status" value="1"/>
</dbReference>
<dbReference type="Gene3D" id="3.10.20.90">
    <property type="entry name" value="Phosphatidylinositol 3-kinase Catalytic Subunit, Chain A, domain 1"/>
    <property type="match status" value="1"/>
</dbReference>
<dbReference type="Pfam" id="PF20170">
    <property type="entry name" value="Plexin_RBD"/>
    <property type="match status" value="1"/>
</dbReference>
<dbReference type="InterPro" id="IPR008936">
    <property type="entry name" value="Rho_GTPase_activation_prot"/>
</dbReference>
<evidence type="ECO:0000256" key="4">
    <source>
        <dbReference type="ARBA" id="ARBA00022692"/>
    </source>
</evidence>
<dbReference type="InterPro" id="IPR016201">
    <property type="entry name" value="PSI"/>
</dbReference>
<evidence type="ECO:0000256" key="9">
    <source>
        <dbReference type="ARBA" id="ARBA00022989"/>
    </source>
</evidence>
<evidence type="ECO:0000256" key="14">
    <source>
        <dbReference type="PROSITE-ProRule" id="PRU00352"/>
    </source>
</evidence>
<dbReference type="SUPFAM" id="SSF81296">
    <property type="entry name" value="E set domains"/>
    <property type="match status" value="3"/>
</dbReference>
<feature type="transmembrane region" description="Helical" evidence="15">
    <location>
        <begin position="1264"/>
        <end position="1286"/>
    </location>
</feature>
<dbReference type="EMBL" id="HBUF01071902">
    <property type="protein sequence ID" value="CAG6629835.1"/>
    <property type="molecule type" value="Transcribed_RNA"/>
</dbReference>
<comment type="subcellular location">
    <subcellularLocation>
        <location evidence="1">Cell membrane</location>
        <topology evidence="1">Single-pass type I membrane protein</topology>
    </subcellularLocation>
</comment>
<dbReference type="FunFam" id="2.60.40.10:FF:000203">
    <property type="entry name" value="Plexin B2"/>
    <property type="match status" value="1"/>
</dbReference>
<evidence type="ECO:0000256" key="11">
    <source>
        <dbReference type="ARBA" id="ARBA00023157"/>
    </source>
</evidence>
<dbReference type="InterPro" id="IPR041362">
    <property type="entry name" value="TIG2_plexin"/>
</dbReference>
<dbReference type="Gene3D" id="1.10.506.10">
    <property type="entry name" value="GTPase Activation - p120gap, domain 1"/>
    <property type="match status" value="1"/>
</dbReference>
<keyword evidence="12" id="KW-0675">Receptor</keyword>
<keyword evidence="6" id="KW-0677">Repeat</keyword>
<dbReference type="SMART" id="SM00630">
    <property type="entry name" value="Sema"/>
    <property type="match status" value="1"/>
</dbReference>
<keyword evidence="13" id="KW-0325">Glycoprotein</keyword>
<dbReference type="Pfam" id="PF01437">
    <property type="entry name" value="PSI"/>
    <property type="match status" value="2"/>
</dbReference>
<dbReference type="InterPro" id="IPR002909">
    <property type="entry name" value="IPT_dom"/>
</dbReference>
<dbReference type="SUPFAM" id="SSF48350">
    <property type="entry name" value="GTPase activation domain, GAP"/>
    <property type="match status" value="1"/>
</dbReference>